<accession>A0ABT4TJE2</accession>
<organism evidence="3 4">
    <name type="scientific">Nocardiopsis suaedae</name>
    <dbReference type="NCBI Taxonomy" id="3018444"/>
    <lineage>
        <taxon>Bacteria</taxon>
        <taxon>Bacillati</taxon>
        <taxon>Actinomycetota</taxon>
        <taxon>Actinomycetes</taxon>
        <taxon>Streptosporangiales</taxon>
        <taxon>Nocardiopsidaceae</taxon>
        <taxon>Nocardiopsis</taxon>
    </lineage>
</organism>
<keyword evidence="2" id="KW-0812">Transmembrane</keyword>
<feature type="region of interest" description="Disordered" evidence="1">
    <location>
        <begin position="127"/>
        <end position="151"/>
    </location>
</feature>
<evidence type="ECO:0000256" key="1">
    <source>
        <dbReference type="SAM" id="MobiDB-lite"/>
    </source>
</evidence>
<keyword evidence="4" id="KW-1185">Reference proteome</keyword>
<protein>
    <recommendedName>
        <fullName evidence="5">ATP synthase subunit I</fullName>
    </recommendedName>
</protein>
<evidence type="ECO:0008006" key="5">
    <source>
        <dbReference type="Google" id="ProtNLM"/>
    </source>
</evidence>
<feature type="transmembrane region" description="Helical" evidence="2">
    <location>
        <begin position="70"/>
        <end position="92"/>
    </location>
</feature>
<name>A0ABT4TJE2_9ACTN</name>
<sequence length="151" mass="15527">MQEHDARILRGAAIPTAAAGLIGMAAAAAAAGVHGLLGALYGTLLVVGAFVVSAWVIARTGEKNPQLMLPVAFLVYTTKVGVLAVVLVLFGGSTAFDHTAFAFTALACVICWLGGQAWASRRVKQPTVVPDAESEDEPAEAEQAEPVEGGR</sequence>
<evidence type="ECO:0000256" key="2">
    <source>
        <dbReference type="SAM" id="Phobius"/>
    </source>
</evidence>
<comment type="caution">
    <text evidence="3">The sequence shown here is derived from an EMBL/GenBank/DDBJ whole genome shotgun (WGS) entry which is preliminary data.</text>
</comment>
<proteinExistence type="predicted"/>
<dbReference type="RefSeq" id="WP_270677033.1">
    <property type="nucleotide sequence ID" value="NZ_JAQFWP010000011.1"/>
</dbReference>
<gene>
    <name evidence="3" type="ORF">O4U47_08185</name>
</gene>
<keyword evidence="2" id="KW-0472">Membrane</keyword>
<feature type="transmembrane region" description="Helical" evidence="2">
    <location>
        <begin position="98"/>
        <end position="115"/>
    </location>
</feature>
<dbReference type="Proteomes" id="UP001165685">
    <property type="component" value="Unassembled WGS sequence"/>
</dbReference>
<evidence type="ECO:0000313" key="3">
    <source>
        <dbReference type="EMBL" id="MDA2804486.1"/>
    </source>
</evidence>
<keyword evidence="2" id="KW-1133">Transmembrane helix</keyword>
<reference evidence="3" key="1">
    <citation type="submission" date="2023-01" db="EMBL/GenBank/DDBJ databases">
        <title>Draft genome sequence of Nocardiopsis sp. LSu2-4 isolated from halophytes.</title>
        <authorList>
            <person name="Duangmal K."/>
            <person name="Chantavorakit T."/>
        </authorList>
    </citation>
    <scope>NUCLEOTIDE SEQUENCE</scope>
    <source>
        <strain evidence="3">LSu2-4</strain>
    </source>
</reference>
<dbReference type="EMBL" id="JAQFWP010000011">
    <property type="protein sequence ID" value="MDA2804486.1"/>
    <property type="molecule type" value="Genomic_DNA"/>
</dbReference>
<feature type="compositionally biased region" description="Acidic residues" evidence="1">
    <location>
        <begin position="132"/>
        <end position="145"/>
    </location>
</feature>
<feature type="transmembrane region" description="Helical" evidence="2">
    <location>
        <begin position="39"/>
        <end position="58"/>
    </location>
</feature>
<feature type="transmembrane region" description="Helical" evidence="2">
    <location>
        <begin position="12"/>
        <end position="33"/>
    </location>
</feature>
<evidence type="ECO:0000313" key="4">
    <source>
        <dbReference type="Proteomes" id="UP001165685"/>
    </source>
</evidence>